<dbReference type="Pfam" id="PF16884">
    <property type="entry name" value="ADH_N_2"/>
    <property type="match status" value="1"/>
</dbReference>
<dbReference type="InterPro" id="IPR011032">
    <property type="entry name" value="GroES-like_sf"/>
</dbReference>
<dbReference type="SUPFAM" id="SSF51735">
    <property type="entry name" value="NAD(P)-binding Rossmann-fold domains"/>
    <property type="match status" value="1"/>
</dbReference>
<evidence type="ECO:0000313" key="3">
    <source>
        <dbReference type="EMBL" id="KLU07360.1"/>
    </source>
</evidence>
<evidence type="ECO:0000259" key="2">
    <source>
        <dbReference type="SMART" id="SM00829"/>
    </source>
</evidence>
<dbReference type="OrthoDB" id="9805663at2"/>
<organism evidence="3 4">
    <name type="scientific">Rhodopirellula islandica</name>
    <dbReference type="NCBI Taxonomy" id="595434"/>
    <lineage>
        <taxon>Bacteria</taxon>
        <taxon>Pseudomonadati</taxon>
        <taxon>Planctomycetota</taxon>
        <taxon>Planctomycetia</taxon>
        <taxon>Pirellulales</taxon>
        <taxon>Pirellulaceae</taxon>
        <taxon>Rhodopirellula</taxon>
    </lineage>
</organism>
<dbReference type="GO" id="GO:0016628">
    <property type="term" value="F:oxidoreductase activity, acting on the CH-CH group of donors, NAD or NADP as acceptor"/>
    <property type="evidence" value="ECO:0007669"/>
    <property type="project" value="InterPro"/>
</dbReference>
<dbReference type="Gene3D" id="3.90.180.10">
    <property type="entry name" value="Medium-chain alcohol dehydrogenases, catalytic domain"/>
    <property type="match status" value="1"/>
</dbReference>
<dbReference type="SUPFAM" id="SSF50129">
    <property type="entry name" value="GroES-like"/>
    <property type="match status" value="2"/>
</dbReference>
<dbReference type="PANTHER" id="PTHR43205">
    <property type="entry name" value="PROSTAGLANDIN REDUCTASE"/>
    <property type="match status" value="1"/>
</dbReference>
<evidence type="ECO:0000256" key="1">
    <source>
        <dbReference type="ARBA" id="ARBA00023002"/>
    </source>
</evidence>
<dbReference type="Gene3D" id="3.40.50.720">
    <property type="entry name" value="NAD(P)-binding Rossmann-like Domain"/>
    <property type="match status" value="1"/>
</dbReference>
<accession>A0A0J1BLE9</accession>
<keyword evidence="4" id="KW-1185">Reference proteome</keyword>
<dbReference type="InterPro" id="IPR041694">
    <property type="entry name" value="ADH_N_2"/>
</dbReference>
<evidence type="ECO:0000313" key="4">
    <source>
        <dbReference type="Proteomes" id="UP000036367"/>
    </source>
</evidence>
<dbReference type="RefSeq" id="WP_047812535.1">
    <property type="nucleotide sequence ID" value="NZ_LECT01000006.1"/>
</dbReference>
<dbReference type="EMBL" id="LECT01000006">
    <property type="protein sequence ID" value="KLU07360.1"/>
    <property type="molecule type" value="Genomic_DNA"/>
</dbReference>
<feature type="domain" description="Enoyl reductase (ER)" evidence="2">
    <location>
        <begin position="22"/>
        <end position="338"/>
    </location>
</feature>
<keyword evidence="1" id="KW-0560">Oxidoreductase</keyword>
<dbReference type="SMART" id="SM00829">
    <property type="entry name" value="PKS_ER"/>
    <property type="match status" value="1"/>
</dbReference>
<name>A0A0J1BLE9_RHOIS</name>
<dbReference type="InterPro" id="IPR013149">
    <property type="entry name" value="ADH-like_C"/>
</dbReference>
<dbReference type="Proteomes" id="UP000036367">
    <property type="component" value="Unassembled WGS sequence"/>
</dbReference>
<dbReference type="FunFam" id="3.40.50.720:FF:000121">
    <property type="entry name" value="Prostaglandin reductase 2"/>
    <property type="match status" value="1"/>
</dbReference>
<dbReference type="Pfam" id="PF00107">
    <property type="entry name" value="ADH_zinc_N"/>
    <property type="match status" value="1"/>
</dbReference>
<comment type="caution">
    <text evidence="3">The sequence shown here is derived from an EMBL/GenBank/DDBJ whole genome shotgun (WGS) entry which is preliminary data.</text>
</comment>
<dbReference type="AlphaFoldDB" id="A0A0J1BLE9"/>
<dbReference type="CDD" id="cd05288">
    <property type="entry name" value="PGDH"/>
    <property type="match status" value="1"/>
</dbReference>
<dbReference type="STRING" id="595434.RISK_000438"/>
<dbReference type="InterPro" id="IPR020843">
    <property type="entry name" value="ER"/>
</dbReference>
<sequence length="341" mass="37288">MNTATSKAIQSKQIELVSRPEGMPQKSNFELRTTEVGPIQDGEILVKNRWMSVDPYMRGRMKDSDSYVPPFQIDQPLEGGCIGEVIQSQNADFEEGDMVLGNLGWREYWTSNGGGITKIDPTIAPAQAFLGALGMTGMTAWVGLHKIAQLKKGSTVFVSAASGAVGSIVCQLAKAIECRVIGSAGKQEKIQWLQDKTGIDAVIHYKEVDNLSQELAKHAPDGIDVYFDNVGSDHLEAAIDNMNDFGCCVECGMIATYNATEAPAAPRNLFKVIAKRLRIQGFIVRDHMDAKDEFVSDMAKLIQQDKVVWEESITDGIENAPNAFIGLFEGDNLGKQLVRLS</sequence>
<dbReference type="PANTHER" id="PTHR43205:SF7">
    <property type="entry name" value="PROSTAGLANDIN REDUCTASE 1"/>
    <property type="match status" value="1"/>
</dbReference>
<dbReference type="InterPro" id="IPR036291">
    <property type="entry name" value="NAD(P)-bd_dom_sf"/>
</dbReference>
<reference evidence="3" key="1">
    <citation type="submission" date="2015-05" db="EMBL/GenBank/DDBJ databases">
        <title>Permanent draft genome of Rhodopirellula islandicus K833.</title>
        <authorList>
            <person name="Kizina J."/>
            <person name="Richter M."/>
            <person name="Glockner F.O."/>
            <person name="Harder J."/>
        </authorList>
    </citation>
    <scope>NUCLEOTIDE SEQUENCE [LARGE SCALE GENOMIC DNA]</scope>
    <source>
        <strain evidence="3">K833</strain>
    </source>
</reference>
<proteinExistence type="predicted"/>
<gene>
    <name evidence="3" type="ORF">RISK_000438</name>
</gene>
<protein>
    <submittedName>
        <fullName evidence="3">Oxidoreductase YncB</fullName>
    </submittedName>
</protein>
<dbReference type="PATRIC" id="fig|595434.4.peg.422"/>
<dbReference type="InterPro" id="IPR045010">
    <property type="entry name" value="MDR_fam"/>
</dbReference>